<comment type="caution">
    <text evidence="8">The sequence shown here is derived from an EMBL/GenBank/DDBJ whole genome shotgun (WGS) entry which is preliminary data.</text>
</comment>
<dbReference type="InterPro" id="IPR030184">
    <property type="entry name" value="WAT1-related"/>
</dbReference>
<feature type="transmembrane region" description="Helical" evidence="6">
    <location>
        <begin position="43"/>
        <end position="67"/>
    </location>
</feature>
<feature type="transmembrane region" description="Helical" evidence="6">
    <location>
        <begin position="79"/>
        <end position="96"/>
    </location>
</feature>
<dbReference type="InterPro" id="IPR000620">
    <property type="entry name" value="EamA_dom"/>
</dbReference>
<keyword evidence="5 6" id="KW-0472">Membrane</keyword>
<dbReference type="AlphaFoldDB" id="A0A444YTF4"/>
<evidence type="ECO:0000256" key="1">
    <source>
        <dbReference type="ARBA" id="ARBA00004141"/>
    </source>
</evidence>
<accession>A0A444YTF4</accession>
<keyword evidence="3 6" id="KW-0812">Transmembrane</keyword>
<dbReference type="STRING" id="3818.A0A444YTF4"/>
<dbReference type="EMBL" id="SDMP01000016">
    <property type="protein sequence ID" value="RYR05207.1"/>
    <property type="molecule type" value="Genomic_DNA"/>
</dbReference>
<dbReference type="SUPFAM" id="SSF103481">
    <property type="entry name" value="Multidrug resistance efflux transporter EmrE"/>
    <property type="match status" value="2"/>
</dbReference>
<comment type="subcellular location">
    <subcellularLocation>
        <location evidence="1 6">Membrane</location>
        <topology evidence="1 6">Multi-pass membrane protein</topology>
    </subcellularLocation>
</comment>
<dbReference type="PANTHER" id="PTHR31218">
    <property type="entry name" value="WAT1-RELATED PROTEIN"/>
    <property type="match status" value="1"/>
</dbReference>
<gene>
    <name evidence="8" type="ORF">Ahy_B06g085092</name>
</gene>
<keyword evidence="9" id="KW-1185">Reference proteome</keyword>
<feature type="transmembrane region" description="Helical" evidence="6">
    <location>
        <begin position="278"/>
        <end position="298"/>
    </location>
</feature>
<feature type="transmembrane region" description="Helical" evidence="6">
    <location>
        <begin position="215"/>
        <end position="237"/>
    </location>
</feature>
<feature type="transmembrane region" description="Helical" evidence="6">
    <location>
        <begin position="141"/>
        <end position="163"/>
    </location>
</feature>
<feature type="transmembrane region" description="Helical" evidence="6">
    <location>
        <begin position="183"/>
        <end position="203"/>
    </location>
</feature>
<reference evidence="8 9" key="1">
    <citation type="submission" date="2019-01" db="EMBL/GenBank/DDBJ databases">
        <title>Sequencing of cultivated peanut Arachis hypogaea provides insights into genome evolution and oil improvement.</title>
        <authorList>
            <person name="Chen X."/>
        </authorList>
    </citation>
    <scope>NUCLEOTIDE SEQUENCE [LARGE SCALE GENOMIC DNA]</scope>
    <source>
        <strain evidence="9">cv. Fuhuasheng</strain>
        <tissue evidence="8">Leaves</tissue>
    </source>
</reference>
<feature type="transmembrane region" description="Helical" evidence="6">
    <location>
        <begin position="249"/>
        <end position="271"/>
    </location>
</feature>
<feature type="transmembrane region" description="Helical" evidence="6">
    <location>
        <begin position="304"/>
        <end position="323"/>
    </location>
</feature>
<dbReference type="InterPro" id="IPR037185">
    <property type="entry name" value="EmrE-like"/>
</dbReference>
<dbReference type="Pfam" id="PF00892">
    <property type="entry name" value="EamA"/>
    <property type="match status" value="1"/>
</dbReference>
<evidence type="ECO:0000256" key="6">
    <source>
        <dbReference type="RuleBase" id="RU363077"/>
    </source>
</evidence>
<evidence type="ECO:0000256" key="5">
    <source>
        <dbReference type="ARBA" id="ARBA00023136"/>
    </source>
</evidence>
<dbReference type="Proteomes" id="UP000289738">
    <property type="component" value="Chromosome B06"/>
</dbReference>
<feature type="transmembrane region" description="Helical" evidence="6">
    <location>
        <begin position="108"/>
        <end position="129"/>
    </location>
</feature>
<feature type="transmembrane region" description="Helical" evidence="6">
    <location>
        <begin position="7"/>
        <end position="31"/>
    </location>
</feature>
<dbReference type="GO" id="GO:0016020">
    <property type="term" value="C:membrane"/>
    <property type="evidence" value="ECO:0007669"/>
    <property type="project" value="UniProtKB-SubCell"/>
</dbReference>
<evidence type="ECO:0000313" key="8">
    <source>
        <dbReference type="EMBL" id="RYR05207.1"/>
    </source>
</evidence>
<protein>
    <recommendedName>
        <fullName evidence="6">WAT1-related protein</fullName>
    </recommendedName>
</protein>
<name>A0A444YTF4_ARAHY</name>
<proteinExistence type="inferred from homology"/>
<evidence type="ECO:0000256" key="2">
    <source>
        <dbReference type="ARBA" id="ARBA00007635"/>
    </source>
</evidence>
<evidence type="ECO:0000259" key="7">
    <source>
        <dbReference type="Pfam" id="PF00892"/>
    </source>
</evidence>
<dbReference type="GO" id="GO:0022857">
    <property type="term" value="F:transmembrane transporter activity"/>
    <property type="evidence" value="ECO:0007669"/>
    <property type="project" value="InterPro"/>
</dbReference>
<evidence type="ECO:0000256" key="4">
    <source>
        <dbReference type="ARBA" id="ARBA00022989"/>
    </source>
</evidence>
<keyword evidence="4 6" id="KW-1133">Transmembrane helix</keyword>
<feature type="domain" description="EamA" evidence="7">
    <location>
        <begin position="18"/>
        <end position="157"/>
    </location>
</feature>
<evidence type="ECO:0000256" key="3">
    <source>
        <dbReference type="ARBA" id="ARBA00022692"/>
    </source>
</evidence>
<sequence length="362" mass="39065">MASSGRCYWYMNVVPLCAMVAVECFSVVSSVLFKAATQKGLSYYVFIAYSYAISTFILLLPFPFIFFTTSGLPTFKASLVGRIFLLGVIGFVFQLIGYKGLEFSSPTLASALSNLIPAFTYVLAILFRMEKATLKSSSTQAKIIGSIISIIGALVVTLYKGPVVLSASSSSSLLSSSSSQGDWVLGAFLLAASYTLPPLWYIVQTQVMEQYPVELIVVFLYNLCGTLISAPACLLVESSFSVWRLKLDITLLAVIFSGFCGCMVSVVHTWAIHLKGPVYVSIFKPLSVVIAAAMSVIFLGDALYIGSVIGAGILSIGFYAVLWGKAKSSAELSEEYCLNRKLTCNSTTPLLNNQQGKQSFAI</sequence>
<comment type="similarity">
    <text evidence="2 6">Belongs to the drug/metabolite transporter (DMT) superfamily. Plant drug/metabolite exporter (P-DME) (TC 2.A.7.4) family.</text>
</comment>
<organism evidence="8 9">
    <name type="scientific">Arachis hypogaea</name>
    <name type="common">Peanut</name>
    <dbReference type="NCBI Taxonomy" id="3818"/>
    <lineage>
        <taxon>Eukaryota</taxon>
        <taxon>Viridiplantae</taxon>
        <taxon>Streptophyta</taxon>
        <taxon>Embryophyta</taxon>
        <taxon>Tracheophyta</taxon>
        <taxon>Spermatophyta</taxon>
        <taxon>Magnoliopsida</taxon>
        <taxon>eudicotyledons</taxon>
        <taxon>Gunneridae</taxon>
        <taxon>Pentapetalae</taxon>
        <taxon>rosids</taxon>
        <taxon>fabids</taxon>
        <taxon>Fabales</taxon>
        <taxon>Fabaceae</taxon>
        <taxon>Papilionoideae</taxon>
        <taxon>50 kb inversion clade</taxon>
        <taxon>dalbergioids sensu lato</taxon>
        <taxon>Dalbergieae</taxon>
        <taxon>Pterocarpus clade</taxon>
        <taxon>Arachis</taxon>
    </lineage>
</organism>
<evidence type="ECO:0000313" key="9">
    <source>
        <dbReference type="Proteomes" id="UP000289738"/>
    </source>
</evidence>